<dbReference type="SUPFAM" id="SSF51905">
    <property type="entry name" value="FAD/NAD(P)-binding domain"/>
    <property type="match status" value="1"/>
</dbReference>
<keyword evidence="2" id="KW-0285">Flavoprotein</keyword>
<reference evidence="5 6" key="1">
    <citation type="submission" date="2014-03" db="EMBL/GenBank/DDBJ databases">
        <title>Bradyrhizobium valentinum sp. nov., isolated from effective nodules of Lupinus mariae-josephae, a lupine endemic of basic-lime soils in Eastern Spain.</title>
        <authorList>
            <person name="Duran D."/>
            <person name="Rey L."/>
            <person name="Navarro A."/>
            <person name="Busquets A."/>
            <person name="Imperial J."/>
            <person name="Ruiz-Argueso T."/>
        </authorList>
    </citation>
    <scope>NUCLEOTIDE SEQUENCE [LARGE SCALE GENOMIC DNA]</scope>
    <source>
        <strain evidence="5 6">LmjM3</strain>
    </source>
</reference>
<dbReference type="Gene3D" id="3.50.50.60">
    <property type="entry name" value="FAD/NAD(P)-binding domain"/>
    <property type="match status" value="1"/>
</dbReference>
<dbReference type="Pfam" id="PF01494">
    <property type="entry name" value="FAD_binding_3"/>
    <property type="match status" value="1"/>
</dbReference>
<evidence type="ECO:0000256" key="1">
    <source>
        <dbReference type="ARBA" id="ARBA00001974"/>
    </source>
</evidence>
<keyword evidence="6" id="KW-1185">Reference proteome</keyword>
<protein>
    <submittedName>
        <fullName evidence="5">Monooxygenase</fullName>
    </submittedName>
</protein>
<keyword evidence="5" id="KW-0560">Oxidoreductase</keyword>
<evidence type="ECO:0000256" key="2">
    <source>
        <dbReference type="ARBA" id="ARBA00022630"/>
    </source>
</evidence>
<dbReference type="InterPro" id="IPR050641">
    <property type="entry name" value="RIFMO-like"/>
</dbReference>
<feature type="domain" description="FAD-binding" evidence="4">
    <location>
        <begin position="21"/>
        <end position="381"/>
    </location>
</feature>
<keyword evidence="5" id="KW-0503">Monooxygenase</keyword>
<organism evidence="5 6">
    <name type="scientific">Bradyrhizobium valentinum</name>
    <dbReference type="NCBI Taxonomy" id="1518501"/>
    <lineage>
        <taxon>Bacteria</taxon>
        <taxon>Pseudomonadati</taxon>
        <taxon>Pseudomonadota</taxon>
        <taxon>Alphaproteobacteria</taxon>
        <taxon>Hyphomicrobiales</taxon>
        <taxon>Nitrobacteraceae</taxon>
        <taxon>Bradyrhizobium</taxon>
    </lineage>
</organism>
<evidence type="ECO:0000313" key="6">
    <source>
        <dbReference type="Proteomes" id="UP000051913"/>
    </source>
</evidence>
<comment type="caution">
    <text evidence="5">The sequence shown here is derived from an EMBL/GenBank/DDBJ whole genome shotgun (WGS) entry which is preliminary data.</text>
</comment>
<dbReference type="STRING" id="1518501.CQ10_05415"/>
<dbReference type="AlphaFoldDB" id="A0A0R3KVY1"/>
<gene>
    <name evidence="5" type="ORF">CP49_14415</name>
</gene>
<proteinExistence type="predicted"/>
<dbReference type="PANTHER" id="PTHR43004">
    <property type="entry name" value="TRK SYSTEM POTASSIUM UPTAKE PROTEIN"/>
    <property type="match status" value="1"/>
</dbReference>
<evidence type="ECO:0000259" key="4">
    <source>
        <dbReference type="Pfam" id="PF01494"/>
    </source>
</evidence>
<dbReference type="PRINTS" id="PR00420">
    <property type="entry name" value="RNGMNOXGNASE"/>
</dbReference>
<dbReference type="PANTHER" id="PTHR43004:SF19">
    <property type="entry name" value="BINDING MONOOXYGENASE, PUTATIVE (JCVI)-RELATED"/>
    <property type="match status" value="1"/>
</dbReference>
<dbReference type="GO" id="GO:0071949">
    <property type="term" value="F:FAD binding"/>
    <property type="evidence" value="ECO:0007669"/>
    <property type="project" value="InterPro"/>
</dbReference>
<dbReference type="Gene3D" id="3.40.30.120">
    <property type="match status" value="1"/>
</dbReference>
<dbReference type="Gene3D" id="3.30.9.10">
    <property type="entry name" value="D-Amino Acid Oxidase, subunit A, domain 2"/>
    <property type="match status" value="1"/>
</dbReference>
<comment type="cofactor">
    <cofactor evidence="1">
        <name>FAD</name>
        <dbReference type="ChEBI" id="CHEBI:57692"/>
    </cofactor>
</comment>
<dbReference type="InterPro" id="IPR002938">
    <property type="entry name" value="FAD-bd"/>
</dbReference>
<dbReference type="NCBIfam" id="NF004780">
    <property type="entry name" value="PRK06126.1"/>
    <property type="match status" value="1"/>
</dbReference>
<dbReference type="EMBL" id="LLXX01000239">
    <property type="protein sequence ID" value="KRQ89392.1"/>
    <property type="molecule type" value="Genomic_DNA"/>
</dbReference>
<evidence type="ECO:0000313" key="5">
    <source>
        <dbReference type="EMBL" id="KRQ89392.1"/>
    </source>
</evidence>
<name>A0A0R3KVY1_9BRAD</name>
<keyword evidence="3" id="KW-0274">FAD</keyword>
<dbReference type="RefSeq" id="WP_057855831.1">
    <property type="nucleotide sequence ID" value="NZ_LLXX01000239.1"/>
</dbReference>
<dbReference type="GO" id="GO:0016709">
    <property type="term" value="F:oxidoreductase activity, acting on paired donors, with incorporation or reduction of molecular oxygen, NAD(P)H as one donor, and incorporation of one atom of oxygen"/>
    <property type="evidence" value="ECO:0007669"/>
    <property type="project" value="UniProtKB-ARBA"/>
</dbReference>
<dbReference type="InterPro" id="IPR036188">
    <property type="entry name" value="FAD/NAD-bd_sf"/>
</dbReference>
<dbReference type="Proteomes" id="UP000051913">
    <property type="component" value="Unassembled WGS sequence"/>
</dbReference>
<sequence length="567" mass="61536">MHDRPNAASDKAVSDKVKTSSVLVVGAGPVGLTLAMDLALRGISVTIVETRSAGEPPSVKCNHVSSRSMEIFRRLGLAQKLRDTGLPADYPNDCSYRTTATGIELSRILIPCRRDRYTATGGPDTDWPTAEPPHRINQIYMEPALFEHAAAINGLQILNRTAFEDFSEGNDGIVATVRNLDTGTASQIHADFIVGCDGARSLVRKAIDANLQGTPIIQRVQSTYIHAPGLIDLMDRPAWMTLALNPRRCGTVVAIDGREKWLIHNHLNREDETFESVDRDASIRAILGVGPDFEYKVLSKEDWVGRRLVADRFRKGRAFICGDAAHLWMPYAGYGMNAGIADATNLAWLLAAYLQGWADVAILDAYEAERLPITEQVSRFAMEMAGKVLSQRRTVPDAIEQPGPEGDAVRKQVGQAAYDLNVQQYCCAGLNFGYFYDRSPIIAYDGAEQPGFTMAEFTPSSTPGCRLPFAKLSDGRPVYDALGPGYTLLRYDPDIAVEPLAEAMRANGVPFAVVDIPAGEVQAAGHKLILARTDQHVAWRGDAIPDDPAPLVGKLLGRAGAPASAPA</sequence>
<evidence type="ECO:0000256" key="3">
    <source>
        <dbReference type="ARBA" id="ARBA00022827"/>
    </source>
</evidence>
<dbReference type="OrthoDB" id="9791689at2"/>
<accession>A0A0R3KVY1</accession>